<evidence type="ECO:0000256" key="2">
    <source>
        <dbReference type="SAM" id="MobiDB-lite"/>
    </source>
</evidence>
<dbReference type="STRING" id="1218506.JF75_18420"/>
<dbReference type="PROSITE" id="PS50293">
    <property type="entry name" value="TPR_REGION"/>
    <property type="match status" value="1"/>
</dbReference>
<evidence type="ECO:0000313" key="3">
    <source>
        <dbReference type="EMBL" id="KJY54833.1"/>
    </source>
</evidence>
<dbReference type="HOGENOM" id="CLU_151826_0_0_9"/>
<reference evidence="3 4" key="1">
    <citation type="submission" date="2015-01" db="EMBL/GenBank/DDBJ databases">
        <title>Comparative genomics of the lactic acid bacteria isolated from the honey bee gut.</title>
        <authorList>
            <person name="Ellegaard K.M."/>
            <person name="Tamarit D."/>
            <person name="Javelind E."/>
            <person name="Olofsson T."/>
            <person name="Andersson S.G."/>
            <person name="Vasquez A."/>
        </authorList>
    </citation>
    <scope>NUCLEOTIDE SEQUENCE [LARGE SCALE GENOMIC DNA]</scope>
    <source>
        <strain evidence="3 4">Hma2</strain>
    </source>
</reference>
<gene>
    <name evidence="3" type="ORF">JF75_18420</name>
</gene>
<dbReference type="PROSITE" id="PS50005">
    <property type="entry name" value="TPR"/>
    <property type="match status" value="1"/>
</dbReference>
<keyword evidence="1" id="KW-0802">TPR repeat</keyword>
<keyword evidence="4" id="KW-1185">Reference proteome</keyword>
<dbReference type="InterPro" id="IPR019734">
    <property type="entry name" value="TPR_rpt"/>
</dbReference>
<dbReference type="AlphaFoldDB" id="A0A0F4L968"/>
<sequence>MSFWSKIFKSNATENNSAADKETNETSSQLTEDEKQQIKSQIKDLTEQLNDNDSESVASNKQKATILTQLGQNYQKLGNVDDAIDAYEKSLKLNEDFGPAFDGLLKLYDSKRQKAAYAKNNDEIQKWLNKGDELTALSKKIMRSK</sequence>
<dbReference type="InterPro" id="IPR011990">
    <property type="entry name" value="TPR-like_helical_dom_sf"/>
</dbReference>
<dbReference type="SMART" id="SM00028">
    <property type="entry name" value="TPR"/>
    <property type="match status" value="1"/>
</dbReference>
<feature type="compositionally biased region" description="Basic and acidic residues" evidence="2">
    <location>
        <begin position="32"/>
        <end position="41"/>
    </location>
</feature>
<dbReference type="SUPFAM" id="SSF48452">
    <property type="entry name" value="TPR-like"/>
    <property type="match status" value="1"/>
</dbReference>
<evidence type="ECO:0000313" key="4">
    <source>
        <dbReference type="Proteomes" id="UP000033612"/>
    </source>
</evidence>
<dbReference type="EMBL" id="JXLH01000029">
    <property type="protein sequence ID" value="KJY54833.1"/>
    <property type="molecule type" value="Genomic_DNA"/>
</dbReference>
<organism evidence="3 4">
    <name type="scientific">Lactobacillus kimbladii</name>
    <dbReference type="NCBI Taxonomy" id="1218506"/>
    <lineage>
        <taxon>Bacteria</taxon>
        <taxon>Bacillati</taxon>
        <taxon>Bacillota</taxon>
        <taxon>Bacilli</taxon>
        <taxon>Lactobacillales</taxon>
        <taxon>Lactobacillaceae</taxon>
        <taxon>Lactobacillus</taxon>
    </lineage>
</organism>
<feature type="compositionally biased region" description="Polar residues" evidence="2">
    <location>
        <begin position="8"/>
        <end position="18"/>
    </location>
</feature>
<dbReference type="OrthoDB" id="2296990at2"/>
<proteinExistence type="predicted"/>
<feature type="region of interest" description="Disordered" evidence="2">
    <location>
        <begin position="1"/>
        <end position="41"/>
    </location>
</feature>
<dbReference type="Proteomes" id="UP000033612">
    <property type="component" value="Unassembled WGS sequence"/>
</dbReference>
<accession>A0A0F4L968</accession>
<name>A0A0F4L968_9LACO</name>
<dbReference type="PATRIC" id="fig|1218506.3.peg.1941"/>
<protein>
    <submittedName>
        <fullName evidence="3">Uncharacterized protein</fullName>
    </submittedName>
</protein>
<dbReference type="Gene3D" id="1.25.40.10">
    <property type="entry name" value="Tetratricopeptide repeat domain"/>
    <property type="match status" value="1"/>
</dbReference>
<comment type="caution">
    <text evidence="3">The sequence shown here is derived from an EMBL/GenBank/DDBJ whole genome shotgun (WGS) entry which is preliminary data.</text>
</comment>
<evidence type="ECO:0000256" key="1">
    <source>
        <dbReference type="PROSITE-ProRule" id="PRU00339"/>
    </source>
</evidence>
<dbReference type="RefSeq" id="WP_046332776.1">
    <property type="nucleotide sequence ID" value="NZ_JBHTBO010000012.1"/>
</dbReference>
<feature type="repeat" description="TPR" evidence="1">
    <location>
        <begin position="64"/>
        <end position="97"/>
    </location>
</feature>
<dbReference type="Pfam" id="PF00515">
    <property type="entry name" value="TPR_1"/>
    <property type="match status" value="1"/>
</dbReference>